<dbReference type="AlphaFoldDB" id="A0A0B1T3K0"/>
<gene>
    <name evidence="2" type="ORF">OESDEN_09449</name>
</gene>
<keyword evidence="3" id="KW-1185">Reference proteome</keyword>
<protein>
    <submittedName>
        <fullName evidence="2">Uncharacterized protein</fullName>
    </submittedName>
</protein>
<name>A0A0B1T3K0_OESDE</name>
<evidence type="ECO:0000256" key="1">
    <source>
        <dbReference type="SAM" id="MobiDB-lite"/>
    </source>
</evidence>
<accession>A0A0B1T3K0</accession>
<organism evidence="2 3">
    <name type="scientific">Oesophagostomum dentatum</name>
    <name type="common">Nodular worm</name>
    <dbReference type="NCBI Taxonomy" id="61180"/>
    <lineage>
        <taxon>Eukaryota</taxon>
        <taxon>Metazoa</taxon>
        <taxon>Ecdysozoa</taxon>
        <taxon>Nematoda</taxon>
        <taxon>Chromadorea</taxon>
        <taxon>Rhabditida</taxon>
        <taxon>Rhabditina</taxon>
        <taxon>Rhabditomorpha</taxon>
        <taxon>Strongyloidea</taxon>
        <taxon>Strongylidae</taxon>
        <taxon>Oesophagostomum</taxon>
    </lineage>
</organism>
<dbReference type="OrthoDB" id="5857624at2759"/>
<evidence type="ECO:0000313" key="2">
    <source>
        <dbReference type="EMBL" id="KHJ90701.1"/>
    </source>
</evidence>
<feature type="compositionally biased region" description="Polar residues" evidence="1">
    <location>
        <begin position="352"/>
        <end position="369"/>
    </location>
</feature>
<feature type="compositionally biased region" description="Polar residues" evidence="1">
    <location>
        <begin position="200"/>
        <end position="220"/>
    </location>
</feature>
<dbReference type="EMBL" id="KN552751">
    <property type="protein sequence ID" value="KHJ90701.1"/>
    <property type="molecule type" value="Genomic_DNA"/>
</dbReference>
<sequence length="479" mass="52982">MKSALTFGYANEVGRSSFNYALVRSAFEQALQILKGVFIRDRRCGAEWRRFYKGSMMSLIMPFTQEQLQYRNWLKSFVLEYKEPEQPPSTIVCNTFLAPILKGVFIRDRRCGAEWRRFYKGSMMSLIMPFTQEQLQYRNWLKSFVLEYKEPEQPPSTIVCNTFLAPSVDLAKCALQQYIMSLPRSSRPLEIVDPRDLERMSTTTSETSQSHDNVSETTCTSSSASDDAGPVVEAPIDGLAALTMSEKSETESSETEIRCNGNAINGNAKRDESTEASESAEKPATLAAIVAGKVNRLKPHENSDDLDKKNGNLKGRTPSPSENKTPPTTTVPAARHNGTIGAPAPSQCRVFHNQQYYQKSDQRAGSASSRDGRGAATGARPLAAGGNGAPRMGRKQAQPYQAPPPVTAHSPQSRTSRSGGPARKNYGPVYYKRSSAPMTARRDTTPRLASDDGGESSERDSVKNDGYQTVRARNRPRHK</sequence>
<feature type="compositionally biased region" description="Polar residues" evidence="1">
    <location>
        <begin position="409"/>
        <end position="418"/>
    </location>
</feature>
<dbReference type="Proteomes" id="UP000053660">
    <property type="component" value="Unassembled WGS sequence"/>
</dbReference>
<feature type="region of interest" description="Disordered" evidence="1">
    <location>
        <begin position="192"/>
        <end position="231"/>
    </location>
</feature>
<reference evidence="2 3" key="1">
    <citation type="submission" date="2014-03" db="EMBL/GenBank/DDBJ databases">
        <title>Draft genome of the hookworm Oesophagostomum dentatum.</title>
        <authorList>
            <person name="Mitreva M."/>
        </authorList>
    </citation>
    <scope>NUCLEOTIDE SEQUENCE [LARGE SCALE GENOMIC DNA]</scope>
    <source>
        <strain evidence="2 3">OD-Hann</strain>
    </source>
</reference>
<proteinExistence type="predicted"/>
<feature type="compositionally biased region" description="Polar residues" evidence="1">
    <location>
        <begin position="318"/>
        <end position="331"/>
    </location>
</feature>
<feature type="compositionally biased region" description="Basic and acidic residues" evidence="1">
    <location>
        <begin position="298"/>
        <end position="310"/>
    </location>
</feature>
<feature type="region of interest" description="Disordered" evidence="1">
    <location>
        <begin position="245"/>
        <end position="479"/>
    </location>
</feature>
<evidence type="ECO:0000313" key="3">
    <source>
        <dbReference type="Proteomes" id="UP000053660"/>
    </source>
</evidence>